<feature type="signal peptide" evidence="1">
    <location>
        <begin position="1"/>
        <end position="22"/>
    </location>
</feature>
<sequence length="152" mass="15974">MRTANTLALLVAFVALSSTVSAQEQPQPETPLPCYQEACSPLIEVLKECKVTVDLSTGNINFPVASNATAETDKCLCKQPIIDAYDPCFNCGAENQKIQDRFSTLKLVDSCNANFGAGTVKMPNAGSSSSTVRAGSIALLAASIVLSMVVLV</sequence>
<keyword evidence="3" id="KW-1185">Reference proteome</keyword>
<evidence type="ECO:0000313" key="2">
    <source>
        <dbReference type="EMBL" id="KAG0260047.1"/>
    </source>
</evidence>
<dbReference type="AlphaFoldDB" id="A0A9P6Q3U9"/>
<proteinExistence type="predicted"/>
<feature type="chain" id="PRO_5040164254" evidence="1">
    <location>
        <begin position="23"/>
        <end position="152"/>
    </location>
</feature>
<protein>
    <submittedName>
        <fullName evidence="2">Uncharacterized protein</fullName>
    </submittedName>
</protein>
<reference evidence="2" key="1">
    <citation type="journal article" date="2020" name="Fungal Divers.">
        <title>Resolving the Mortierellaceae phylogeny through synthesis of multi-gene phylogenetics and phylogenomics.</title>
        <authorList>
            <person name="Vandepol N."/>
            <person name="Liber J."/>
            <person name="Desiro A."/>
            <person name="Na H."/>
            <person name="Kennedy M."/>
            <person name="Barry K."/>
            <person name="Grigoriev I.V."/>
            <person name="Miller A.N."/>
            <person name="O'Donnell K."/>
            <person name="Stajich J.E."/>
            <person name="Bonito G."/>
        </authorList>
    </citation>
    <scope>NUCLEOTIDE SEQUENCE</scope>
    <source>
        <strain evidence="2">KOD948</strain>
    </source>
</reference>
<dbReference type="Proteomes" id="UP000726737">
    <property type="component" value="Unassembled WGS sequence"/>
</dbReference>
<organism evidence="2 3">
    <name type="scientific">Mortierella polycephala</name>
    <dbReference type="NCBI Taxonomy" id="41804"/>
    <lineage>
        <taxon>Eukaryota</taxon>
        <taxon>Fungi</taxon>
        <taxon>Fungi incertae sedis</taxon>
        <taxon>Mucoromycota</taxon>
        <taxon>Mortierellomycotina</taxon>
        <taxon>Mortierellomycetes</taxon>
        <taxon>Mortierellales</taxon>
        <taxon>Mortierellaceae</taxon>
        <taxon>Mortierella</taxon>
    </lineage>
</organism>
<keyword evidence="1" id="KW-0732">Signal</keyword>
<name>A0A9P6Q3U9_9FUNG</name>
<gene>
    <name evidence="2" type="ORF">BG011_002156</name>
</gene>
<evidence type="ECO:0000256" key="1">
    <source>
        <dbReference type="SAM" id="SignalP"/>
    </source>
</evidence>
<dbReference type="OrthoDB" id="2404630at2759"/>
<comment type="caution">
    <text evidence="2">The sequence shown here is derived from an EMBL/GenBank/DDBJ whole genome shotgun (WGS) entry which is preliminary data.</text>
</comment>
<accession>A0A9P6Q3U9</accession>
<dbReference type="EMBL" id="JAAAJA010000166">
    <property type="protein sequence ID" value="KAG0260047.1"/>
    <property type="molecule type" value="Genomic_DNA"/>
</dbReference>
<evidence type="ECO:0000313" key="3">
    <source>
        <dbReference type="Proteomes" id="UP000726737"/>
    </source>
</evidence>